<proteinExistence type="predicted"/>
<evidence type="ECO:0000313" key="7">
    <source>
        <dbReference type="Proteomes" id="UP000230646"/>
    </source>
</evidence>
<reference evidence="1 5" key="1">
    <citation type="journal article" date="2016" name="Environ. Microbiol.">
        <title>Genomic resolution of a cold subsurface aquifer community provides metabolic insights for novel microbes adapted to high CO concentrations.</title>
        <authorList>
            <person name="Probst A.J."/>
            <person name="Castelle C.J."/>
            <person name="Singh A."/>
            <person name="Brown C.T."/>
            <person name="Anantharaman K."/>
            <person name="Sharon I."/>
            <person name="Hug L.A."/>
            <person name="Burstein D."/>
            <person name="Emerson J.B."/>
            <person name="Thomas B.C."/>
            <person name="Banfield J.F."/>
        </authorList>
    </citation>
    <scope>NUCLEOTIDE SEQUENCE [LARGE SCALE GENOMIC DNA]</scope>
    <source>
        <strain evidence="1">CG2_30_33_13</strain>
    </source>
</reference>
<dbReference type="EMBL" id="MNYY01000013">
    <property type="protein sequence ID" value="OIP74850.1"/>
    <property type="molecule type" value="Genomic_DNA"/>
</dbReference>
<dbReference type="EMBL" id="PFIP01000062">
    <property type="protein sequence ID" value="PIX34549.1"/>
    <property type="molecule type" value="Genomic_DNA"/>
</dbReference>
<dbReference type="STRING" id="1805029.AUK42_00590"/>
<evidence type="ECO:0000313" key="1">
    <source>
        <dbReference type="EMBL" id="OIP74850.1"/>
    </source>
</evidence>
<dbReference type="EMBL" id="PFKO01000305">
    <property type="protein sequence ID" value="PIY31731.1"/>
    <property type="molecule type" value="Genomic_DNA"/>
</dbReference>
<evidence type="ECO:0000313" key="2">
    <source>
        <dbReference type="EMBL" id="PIX34549.1"/>
    </source>
</evidence>
<accession>A0A2M7PMV2</accession>
<evidence type="ECO:0000313" key="6">
    <source>
        <dbReference type="Proteomes" id="UP000228560"/>
    </source>
</evidence>
<protein>
    <recommendedName>
        <fullName evidence="8">DUF2281 domain-containing protein</fullName>
    </recommendedName>
</protein>
<evidence type="ECO:0000313" key="3">
    <source>
        <dbReference type="EMBL" id="PIY31731.1"/>
    </source>
</evidence>
<dbReference type="Proteomes" id="UP000228560">
    <property type="component" value="Unassembled WGS sequence"/>
</dbReference>
<sequence length="68" mass="8280">MKTLIYQKKILEEVKDLPDKQISNLLKIIRIFKNSIIQQRKENVGLKKEFREWDKLSDEAFVDFERKL</sequence>
<gene>
    <name evidence="1" type="ORF">AUK42_00590</name>
    <name evidence="4" type="ORF">CO097_02745</name>
    <name evidence="3" type="ORF">COZ07_08270</name>
    <name evidence="2" type="ORF">COZ58_03595</name>
</gene>
<evidence type="ECO:0000313" key="4">
    <source>
        <dbReference type="EMBL" id="PJB57282.1"/>
    </source>
</evidence>
<accession>A0A2M7K8U0</accession>
<evidence type="ECO:0000313" key="5">
    <source>
        <dbReference type="Proteomes" id="UP000182763"/>
    </source>
</evidence>
<dbReference type="Proteomes" id="UP000182763">
    <property type="component" value="Unassembled WGS sequence"/>
</dbReference>
<accession>A0A1J5GZ80</accession>
<dbReference type="Proteomes" id="UP000231493">
    <property type="component" value="Unassembled WGS sequence"/>
</dbReference>
<accession>A0A2M8CE01</accession>
<dbReference type="RefSeq" id="WP_406608136.1">
    <property type="nucleotide sequence ID" value="NZ_PFKO01000305.1"/>
</dbReference>
<organism evidence="1 5">
    <name type="scientific">Candidatus Infernicultor aquiphilus</name>
    <dbReference type="NCBI Taxonomy" id="1805029"/>
    <lineage>
        <taxon>Bacteria</taxon>
        <taxon>Pseudomonadati</taxon>
        <taxon>Atribacterota</taxon>
        <taxon>Candidatus Phoenicimicrobiia</taxon>
        <taxon>Candidatus Pheonicimicrobiales</taxon>
        <taxon>Candidatus Phoenicimicrobiaceae</taxon>
        <taxon>Candidatus Infernicultor</taxon>
    </lineage>
</organism>
<dbReference type="Proteomes" id="UP000230646">
    <property type="component" value="Unassembled WGS sequence"/>
</dbReference>
<comment type="caution">
    <text evidence="1">The sequence shown here is derived from an EMBL/GenBank/DDBJ whole genome shotgun (WGS) entry which is preliminary data.</text>
</comment>
<reference evidence="2" key="3">
    <citation type="submission" date="2017-09" db="EMBL/GenBank/DDBJ databases">
        <title>Depth-based differentiation of microbial function through sediment-hosted aquifers and enrichment of novel symbionts in the deep terrestrial subsurface.</title>
        <authorList>
            <person name="Probst A.J."/>
            <person name="Ladd B."/>
            <person name="Jarett J.K."/>
            <person name="Geller-Mcgrath D.E."/>
            <person name="Sieber C.M.K."/>
            <person name="Emerson J.B."/>
            <person name="Anantharaman K."/>
            <person name="Thomas B.C."/>
            <person name="Malmstrom R."/>
            <person name="Stieglmeier M."/>
            <person name="Klingl A."/>
            <person name="Woyke T."/>
            <person name="Ryan C.M."/>
            <person name="Banfield J.F."/>
        </authorList>
    </citation>
    <scope>NUCLEOTIDE SEQUENCE</scope>
    <source>
        <strain evidence="2">CG_4_8_14_3_um_filter_34_18</strain>
    </source>
</reference>
<evidence type="ECO:0008006" key="8">
    <source>
        <dbReference type="Google" id="ProtNLM"/>
    </source>
</evidence>
<reference evidence="6 7" key="2">
    <citation type="submission" date="2017-09" db="EMBL/GenBank/DDBJ databases">
        <title>Depth-based differentiation of microbial function through sediment-hosted aquifers and enrichment of novel symbionts in the deep terrestrial subsurface.</title>
        <authorList>
            <person name="Probst A.J."/>
            <person name="Ladd B."/>
            <person name="Jarett J.K."/>
            <person name="Geller-Mcgrath D.E."/>
            <person name="Sieber C.M."/>
            <person name="Emerson J.B."/>
            <person name="Anantharaman K."/>
            <person name="Thomas B.C."/>
            <person name="Malmstrom R."/>
            <person name="Stieglmeier M."/>
            <person name="Klingl A."/>
            <person name="Woyke T."/>
            <person name="Ryan C.M."/>
            <person name="Banfield J.F."/>
        </authorList>
    </citation>
    <scope>NUCLEOTIDE SEQUENCE [LARGE SCALE GENOMIC DNA]</scope>
    <source>
        <strain evidence="3">CG_4_10_14_3_um_filter_34_13</strain>
        <strain evidence="4">CG_4_9_14_3_um_filter_33_16</strain>
    </source>
</reference>
<dbReference type="EMBL" id="PFTV01000071">
    <property type="protein sequence ID" value="PJB57282.1"/>
    <property type="molecule type" value="Genomic_DNA"/>
</dbReference>
<name>A0A1J5GZ80_9BACT</name>
<dbReference type="AlphaFoldDB" id="A0A1J5GZ80"/>